<dbReference type="EMBL" id="JADQDQ010000008">
    <property type="protein sequence ID" value="MBF9238879.1"/>
    <property type="molecule type" value="Genomic_DNA"/>
</dbReference>
<dbReference type="RefSeq" id="WP_196283239.1">
    <property type="nucleotide sequence ID" value="NZ_JADQDQ010000008.1"/>
</dbReference>
<evidence type="ECO:0000313" key="3">
    <source>
        <dbReference type="Proteomes" id="UP000597617"/>
    </source>
</evidence>
<gene>
    <name evidence="2" type="ORF">I2I05_15860</name>
</gene>
<feature type="signal peptide" evidence="1">
    <location>
        <begin position="1"/>
        <end position="20"/>
    </location>
</feature>
<name>A0ABS0ILH8_9BACT</name>
<reference evidence="2 3" key="1">
    <citation type="submission" date="2020-11" db="EMBL/GenBank/DDBJ databases">
        <authorList>
            <person name="Kim M.K."/>
        </authorList>
    </citation>
    <scope>NUCLEOTIDE SEQUENCE [LARGE SCALE GENOMIC DNA]</scope>
    <source>
        <strain evidence="2 3">BT683</strain>
    </source>
</reference>
<protein>
    <recommendedName>
        <fullName evidence="4">Phosphate starvation-inducible protein PsiF</fullName>
    </recommendedName>
</protein>
<accession>A0ABS0ILH8</accession>
<dbReference type="Proteomes" id="UP000597617">
    <property type="component" value="Unassembled WGS sequence"/>
</dbReference>
<evidence type="ECO:0000313" key="2">
    <source>
        <dbReference type="EMBL" id="MBF9238879.1"/>
    </source>
</evidence>
<evidence type="ECO:0008006" key="4">
    <source>
        <dbReference type="Google" id="ProtNLM"/>
    </source>
</evidence>
<keyword evidence="3" id="KW-1185">Reference proteome</keyword>
<comment type="caution">
    <text evidence="2">The sequence shown here is derived from an EMBL/GenBank/DDBJ whole genome shotgun (WGS) entry which is preliminary data.</text>
</comment>
<evidence type="ECO:0000256" key="1">
    <source>
        <dbReference type="SAM" id="SignalP"/>
    </source>
</evidence>
<sequence>MKKTLFALALLAFTGSTAFAHEGDEKGAKKGKKKAVCTTEAKASCSKDMAASMPSCCMKKGTKTAAVKPVEKAPATVKL</sequence>
<organism evidence="2 3">
    <name type="scientific">Hymenobacter jeongseonensis</name>
    <dbReference type="NCBI Taxonomy" id="2791027"/>
    <lineage>
        <taxon>Bacteria</taxon>
        <taxon>Pseudomonadati</taxon>
        <taxon>Bacteroidota</taxon>
        <taxon>Cytophagia</taxon>
        <taxon>Cytophagales</taxon>
        <taxon>Hymenobacteraceae</taxon>
        <taxon>Hymenobacter</taxon>
    </lineage>
</organism>
<feature type="chain" id="PRO_5045362167" description="Phosphate starvation-inducible protein PsiF" evidence="1">
    <location>
        <begin position="21"/>
        <end position="79"/>
    </location>
</feature>
<proteinExistence type="predicted"/>
<keyword evidence="1" id="KW-0732">Signal</keyword>